<accession>A0A4Y6I0N1</accession>
<evidence type="ECO:0000256" key="1">
    <source>
        <dbReference type="SAM" id="MobiDB-lite"/>
    </source>
</evidence>
<feature type="domain" description="Replication initiator A N-terminal" evidence="2">
    <location>
        <begin position="16"/>
        <end position="90"/>
    </location>
</feature>
<name>A0A4Y6I0N1_ENTFL</name>
<feature type="compositionally biased region" description="Basic and acidic residues" evidence="1">
    <location>
        <begin position="172"/>
        <end position="184"/>
    </location>
</feature>
<feature type="region of interest" description="Disordered" evidence="1">
    <location>
        <begin position="161"/>
        <end position="195"/>
    </location>
</feature>
<organism evidence="4">
    <name type="scientific">Enterococcus faecalis</name>
    <name type="common">Streptococcus faecalis</name>
    <dbReference type="NCBI Taxonomy" id="1351"/>
    <lineage>
        <taxon>Bacteria</taxon>
        <taxon>Bacillati</taxon>
        <taxon>Bacillota</taxon>
        <taxon>Bacilli</taxon>
        <taxon>Lactobacillales</taxon>
        <taxon>Enterococcaceae</taxon>
        <taxon>Enterococcus</taxon>
    </lineage>
</organism>
<dbReference type="Pfam" id="PF18008">
    <property type="entry name" value="Bac_RepA_C"/>
    <property type="match status" value="1"/>
</dbReference>
<dbReference type="RefSeq" id="WP_172694145.1">
    <property type="nucleotide sequence ID" value="NZ_MK861852.1"/>
</dbReference>
<reference evidence="4" key="1">
    <citation type="journal article" date="2019" name="J Glob Antimicrob Resist">
        <title>Detection of transferable oxazolidinone resistance determinants in Enterococcus faecalis and Enterococcus faecium of swine origin in Sichuan Province, China.</title>
        <authorList>
            <person name="Kang Z.Z."/>
            <person name="Lei C.W."/>
            <person name="Kong L.H."/>
            <person name="Wang Y.L."/>
            <person name="Ye X.L."/>
            <person name="Ma B.H."/>
            <person name="Wang X.C."/>
            <person name="Li C."/>
            <person name="Zhang Y."/>
            <person name="Wang H.N."/>
        </authorList>
    </citation>
    <scope>NUCLEOTIDE SEQUENCE</scope>
    <source>
        <strain evidence="4">C10</strain>
        <plasmid evidence="4">pC10</plasmid>
    </source>
</reference>
<dbReference type="AlphaFoldDB" id="A0A4Y6I0N1"/>
<dbReference type="EMBL" id="MK861852">
    <property type="protein sequence ID" value="QDF62780.1"/>
    <property type="molecule type" value="Genomic_DNA"/>
</dbReference>
<dbReference type="Pfam" id="PF06970">
    <property type="entry name" value="RepA_N"/>
    <property type="match status" value="1"/>
</dbReference>
<proteinExistence type="predicted"/>
<keyword evidence="4" id="KW-0614">Plasmid</keyword>
<sequence length="359" mass="42133">MSEFNFIQSQRAYETKFFQFPQVLLYGKQYKQLSDSAKLGYMVLRDRLDYSLQNNWIDEQNRVYFIFTNDELHKIFGWGNTKISKVKKELQEANLLYQVNLGFDPKKKKNLPNRLYLSDLEVTATDVYMKHNFSSETAESLDNSGHSQMGRRQENISTAESLDNSGHSQMGRRQETAESLDNRGHSQMGHNLYNTNSLDTNRYNIDTEELDFSTENYSKSEIQKQNQDLIEHAKYYLSSINKAGAKEDGFGGLALNDTTIDLIAHWVRTPKQMHKFIGIILNAKRRVEEELRNQGFSSHYTFLDENEELQSEIENTVRRYFNALRNDDKHIRNQENYLFITMRNMLEQVLLQSFKSTIK</sequence>
<evidence type="ECO:0000313" key="4">
    <source>
        <dbReference type="EMBL" id="QDF62780.1"/>
    </source>
</evidence>
<dbReference type="InterPro" id="IPR041151">
    <property type="entry name" value="Bac_RepA_C"/>
</dbReference>
<evidence type="ECO:0000259" key="2">
    <source>
        <dbReference type="Pfam" id="PF06970"/>
    </source>
</evidence>
<feature type="domain" description="Replication initiator protein A C-terminal" evidence="3">
    <location>
        <begin position="255"/>
        <end position="348"/>
    </location>
</feature>
<geneLocation type="plasmid" evidence="4">
    <name>pC10</name>
</geneLocation>
<protein>
    <submittedName>
        <fullName evidence="4">Replication protein</fullName>
    </submittedName>
</protein>
<evidence type="ECO:0000259" key="3">
    <source>
        <dbReference type="Pfam" id="PF18008"/>
    </source>
</evidence>
<dbReference type="InterPro" id="IPR010724">
    <property type="entry name" value="RepA_N"/>
</dbReference>